<evidence type="ECO:0000256" key="1">
    <source>
        <dbReference type="SAM" id="MobiDB-lite"/>
    </source>
</evidence>
<feature type="chain" id="PRO_5047007756" description="PA14 domain-containing protein" evidence="2">
    <location>
        <begin position="20"/>
        <end position="574"/>
    </location>
</feature>
<dbReference type="InterPro" id="IPR011658">
    <property type="entry name" value="PA14_dom"/>
</dbReference>
<accession>A0ABP0EHB2</accession>
<dbReference type="InterPro" id="IPR018871">
    <property type="entry name" value="GLEYA_adhesin_domain"/>
</dbReference>
<sequence>MKSLTLALLYSTLTLSVHASRGCAPVGVGKGGFNVKIYPYKISDSKTMNDLEYVSYGYLNNKVLSTMNAVKDINFEWSNYPEPDIGYAVEHNLYGGPPITITNFTMELTGYYHSVEAGDYTFQLSKIDDSAAVFIGDGIAFDCCKETPTIDPTDYQIFTSKVWNGKTGNTKATVKFAADTYYPMRIVYTNALSSATLQLFVKKPNGDYLQVQSDMFVYDVQRNSCPVPSSSKVTTVSSEWSRSEISSSTSTSSLSESYTIVSISASDTVTIDTTDRSRSDLLSSTLAPSASECNTTVSISAPDTAITLYASESSISTLTPSEGNTTVSKSTPDKVIIATSEWLDSETLPFTPTPLVSGDPSTIEIPTPTTTGTTKWSGFDISTSSSTSSVSDGTPNVDTSTIVKVSNDATMVSCSDGGCTKVPVVEYISSVNGSTSVNKKLYQISSSTIEYSITETQVSTVEMTVTSCSKGACSRISSTIRELVVTSIPGFGIVSYTTISSLPTLTSSESNTVTGDAWTSANRFVATNTITGNSTLGYSSAAIPPLTTNAENASGKLLSSSFSMLAAFVAICFY</sequence>
<keyword evidence="5" id="KW-1185">Reference proteome</keyword>
<dbReference type="InterPro" id="IPR037524">
    <property type="entry name" value="PA14/GLEYA"/>
</dbReference>
<dbReference type="SMART" id="SM00758">
    <property type="entry name" value="PA14"/>
    <property type="match status" value="1"/>
</dbReference>
<evidence type="ECO:0000313" key="4">
    <source>
        <dbReference type="EMBL" id="CAK7913471.1"/>
    </source>
</evidence>
<name>A0ABP0EHB2_9ASCO</name>
<dbReference type="Pfam" id="PF10528">
    <property type="entry name" value="GLEYA"/>
    <property type="match status" value="1"/>
</dbReference>
<evidence type="ECO:0000259" key="3">
    <source>
        <dbReference type="PROSITE" id="PS51820"/>
    </source>
</evidence>
<dbReference type="EMBL" id="OZ004258">
    <property type="protein sequence ID" value="CAK7913471.1"/>
    <property type="molecule type" value="Genomic_DNA"/>
</dbReference>
<gene>
    <name evidence="4" type="ORF">CAAN4_F11870</name>
</gene>
<dbReference type="PROSITE" id="PS51820">
    <property type="entry name" value="PA14"/>
    <property type="match status" value="1"/>
</dbReference>
<feature type="region of interest" description="Disordered" evidence="1">
    <location>
        <begin position="349"/>
        <end position="378"/>
    </location>
</feature>
<organism evidence="4 5">
    <name type="scientific">[Candida] anglica</name>
    <dbReference type="NCBI Taxonomy" id="148631"/>
    <lineage>
        <taxon>Eukaryota</taxon>
        <taxon>Fungi</taxon>
        <taxon>Dikarya</taxon>
        <taxon>Ascomycota</taxon>
        <taxon>Saccharomycotina</taxon>
        <taxon>Pichiomycetes</taxon>
        <taxon>Debaryomycetaceae</taxon>
        <taxon>Kurtzmaniella</taxon>
    </lineage>
</organism>
<evidence type="ECO:0000256" key="2">
    <source>
        <dbReference type="SAM" id="SignalP"/>
    </source>
</evidence>
<feature type="signal peptide" evidence="2">
    <location>
        <begin position="1"/>
        <end position="19"/>
    </location>
</feature>
<dbReference type="Proteomes" id="UP001497600">
    <property type="component" value="Chromosome F"/>
</dbReference>
<dbReference type="Gene3D" id="2.60.120.1560">
    <property type="match status" value="1"/>
</dbReference>
<feature type="compositionally biased region" description="Low complexity" evidence="1">
    <location>
        <begin position="362"/>
        <end position="374"/>
    </location>
</feature>
<reference evidence="4 5" key="1">
    <citation type="submission" date="2024-01" db="EMBL/GenBank/DDBJ databases">
        <authorList>
            <consortium name="Genoscope - CEA"/>
            <person name="William W."/>
        </authorList>
    </citation>
    <scope>NUCLEOTIDE SEQUENCE [LARGE SCALE GENOMIC DNA]</scope>
    <source>
        <strain evidence="4 5">29B2s-10</strain>
    </source>
</reference>
<evidence type="ECO:0000313" key="5">
    <source>
        <dbReference type="Proteomes" id="UP001497600"/>
    </source>
</evidence>
<protein>
    <recommendedName>
        <fullName evidence="3">PA14 domain-containing protein</fullName>
    </recommendedName>
</protein>
<proteinExistence type="predicted"/>
<feature type="domain" description="PA14" evidence="3">
    <location>
        <begin position="44"/>
        <end position="215"/>
    </location>
</feature>
<keyword evidence="2" id="KW-0732">Signal</keyword>